<dbReference type="PANTHER" id="PTHR46896:SF3">
    <property type="entry name" value="FI06413P-RELATED"/>
    <property type="match status" value="1"/>
</dbReference>
<dbReference type="InterPro" id="IPR051947">
    <property type="entry name" value="Sentrin-specific_protease"/>
</dbReference>
<feature type="compositionally biased region" description="Basic and acidic residues" evidence="6">
    <location>
        <begin position="1298"/>
        <end position="1315"/>
    </location>
</feature>
<keyword evidence="5" id="KW-0378">Hydrolase</keyword>
<dbReference type="PROSITE" id="PS50600">
    <property type="entry name" value="ULP_PROTEASE"/>
    <property type="match status" value="1"/>
</dbReference>
<evidence type="ECO:0000313" key="9">
    <source>
        <dbReference type="Proteomes" id="UP001172673"/>
    </source>
</evidence>
<evidence type="ECO:0000256" key="5">
    <source>
        <dbReference type="ARBA" id="ARBA00022801"/>
    </source>
</evidence>
<feature type="compositionally biased region" description="Basic and acidic residues" evidence="6">
    <location>
        <begin position="601"/>
        <end position="613"/>
    </location>
</feature>
<comment type="similarity">
    <text evidence="1">Belongs to the peptidase C48 family.</text>
</comment>
<keyword evidence="2" id="KW-0597">Phosphoprotein</keyword>
<dbReference type="GO" id="GO:0005737">
    <property type="term" value="C:cytoplasm"/>
    <property type="evidence" value="ECO:0007669"/>
    <property type="project" value="TreeGrafter"/>
</dbReference>
<feature type="region of interest" description="Disordered" evidence="6">
    <location>
        <begin position="1005"/>
        <end position="1080"/>
    </location>
</feature>
<feature type="compositionally biased region" description="Polar residues" evidence="6">
    <location>
        <begin position="69"/>
        <end position="84"/>
    </location>
</feature>
<keyword evidence="9" id="KW-1185">Reference proteome</keyword>
<evidence type="ECO:0000256" key="6">
    <source>
        <dbReference type="SAM" id="MobiDB-lite"/>
    </source>
</evidence>
<feature type="compositionally biased region" description="Polar residues" evidence="6">
    <location>
        <begin position="135"/>
        <end position="146"/>
    </location>
</feature>
<dbReference type="GO" id="GO:0016926">
    <property type="term" value="P:protein desumoylation"/>
    <property type="evidence" value="ECO:0007669"/>
    <property type="project" value="TreeGrafter"/>
</dbReference>
<comment type="caution">
    <text evidence="8">The sequence shown here is derived from an EMBL/GenBank/DDBJ whole genome shotgun (WGS) entry which is preliminary data.</text>
</comment>
<feature type="compositionally biased region" description="Basic and acidic residues" evidence="6">
    <location>
        <begin position="1005"/>
        <end position="1055"/>
    </location>
</feature>
<dbReference type="Pfam" id="PF25424">
    <property type="entry name" value="PH_35"/>
    <property type="match status" value="1"/>
</dbReference>
<sequence>MSARWYDQLHDSLSTGLSTIARGGLKSLLASNSQPPGPDHNASAAPPDPVLPARSTRSNAFSKNLYRGQMSSTNQPSKYRTKNVSHLLDGLDRPEASVKDPVHIDLAGDDEDEAEEGDHKTTKFIAGGADPFHRTGTSVQPLQSERSGIRLQGGLSRRSPRITAPEDPVTMNQRKTPFKAPSSRYGPVNRLGGSNQTKSGYIQERTYDRRVTSHAPLKPPRKTEDNANDHVPPQKKRKTGDSREFGASEASAITLDDSQTTIAVNDSEDELALGSSKHANRSTANHVQNSGDANQLPQRSVSILRKRNGTPTTQMHRENSESSPTDEGDFTRDAARQRRAEKDGILQSSPEQPDQPRQAETSDKSPYFDSHPPSAKMDNPPRHKDPIPESPDALQGGVTHAGRERNGYGAMRSTHLGALIEGSDSSTAINKQARKGAKPKSETKTSFKLQDIVYPGLVATSTYTIEIDAASTEFSLHTDEAMLGDEPLMKPRSLRQLDKLVFAADTPSLVCLEFSRSGSGLNKIFLEFGSEKSATDFVTCIQHTVRSVKSVGREASWMHDARKKYRADCAIAHKRNQMKLPRITDPPKNIKPSASAQPNTAEKRIRLVDKLDKPSPITHNGTVISGADRSGPYENAELHRQSNIRPPSQRSISPKRATLPIALKRRSTRSREQDDTSHREQSPSEPRPKSKASEFLGPPWRTDLVYPHPGRRAAVVPFADLARLDDDEFLNDNLILFFMRYLETHMEKNNPELYKRTHFFNTYFYESLTKSSKGRKNINYDAVSRWTKNINLFSRDFVVVPVNENLHWYVAIICNLPYFLGEKGDSGWPETTVPVAQREESEDEADQPTCETQKSLADLSISDNEKEQQTPTKKKSQGRRKSVRRSLPKYEVNKPVIITLDSLGHGRSATCTHLKNYVALEAKDKRGLDIDVSDIRGMTAKEIPTQSNFSDCGLYVCVYLEQFVADPYSFIRRILQRDEGAQQWPRKIRSEDLRSKLRELIMEMHRRQEKESPRTDEPVIGKILIDKKEPSPTPEPEIKRRLEIKKIDEARKNFEELTSTRNEDDTDSSRSRRPERQNPLAVAHEQIGALEADPGPHRGHFDEEADDLIIDEEQSAAKAIRMPNAQRTRNHAPKQHRHTAPVMEVEVSPPPKPMHASQKGRAISHGPPSELAQHLRSGREGHDPNKKRRLTEKSRSSEKSRASRSPSRLTDELLSGEKAYLPLAGIQDFASRVSSPDRSSAGAKVARPLSRDSKLDVMVPESAHSSPEPKIVSERNTRLLNQTPPSKKRKRTSGIKSRAPETAEDLTREEFKGFDDSIEAEVLETQQTDVDQRSSEQRRRRKRGPRDDADDGEMLFTS</sequence>
<feature type="compositionally biased region" description="Polar residues" evidence="6">
    <location>
        <begin position="281"/>
        <end position="301"/>
    </location>
</feature>
<evidence type="ECO:0000256" key="4">
    <source>
        <dbReference type="ARBA" id="ARBA00022786"/>
    </source>
</evidence>
<keyword evidence="3" id="KW-0645">Protease</keyword>
<feature type="compositionally biased region" description="Basic and acidic residues" evidence="6">
    <location>
        <begin position="669"/>
        <end position="692"/>
    </location>
</feature>
<dbReference type="GO" id="GO:0006508">
    <property type="term" value="P:proteolysis"/>
    <property type="evidence" value="ECO:0007669"/>
    <property type="project" value="UniProtKB-KW"/>
</dbReference>
<dbReference type="GO" id="GO:0070139">
    <property type="term" value="F:SUMO-specific endopeptidase activity"/>
    <property type="evidence" value="ECO:0007669"/>
    <property type="project" value="TreeGrafter"/>
</dbReference>
<proteinExistence type="inferred from homology"/>
<feature type="compositionally biased region" description="Basic residues" evidence="6">
    <location>
        <begin position="1128"/>
        <end position="1139"/>
    </location>
</feature>
<feature type="region of interest" description="Disordered" evidence="6">
    <location>
        <begin position="28"/>
        <end position="99"/>
    </location>
</feature>
<name>A0AA39CR85_9EURO</name>
<feature type="compositionally biased region" description="Acidic residues" evidence="6">
    <location>
        <begin position="1348"/>
        <end position="1358"/>
    </location>
</feature>
<dbReference type="Proteomes" id="UP001172673">
    <property type="component" value="Unassembled WGS sequence"/>
</dbReference>
<feature type="region of interest" description="Disordered" evidence="6">
    <location>
        <begin position="835"/>
        <end position="884"/>
    </location>
</feature>
<dbReference type="Gene3D" id="3.40.395.10">
    <property type="entry name" value="Adenoviral Proteinase, Chain A"/>
    <property type="match status" value="1"/>
</dbReference>
<dbReference type="InterPro" id="IPR038765">
    <property type="entry name" value="Papain-like_cys_pep_sf"/>
</dbReference>
<feature type="region of interest" description="Disordered" evidence="6">
    <location>
        <begin position="576"/>
        <end position="698"/>
    </location>
</feature>
<organism evidence="8 9">
    <name type="scientific">Cladophialophora chaetospira</name>
    <dbReference type="NCBI Taxonomy" id="386627"/>
    <lineage>
        <taxon>Eukaryota</taxon>
        <taxon>Fungi</taxon>
        <taxon>Dikarya</taxon>
        <taxon>Ascomycota</taxon>
        <taxon>Pezizomycotina</taxon>
        <taxon>Eurotiomycetes</taxon>
        <taxon>Chaetothyriomycetidae</taxon>
        <taxon>Chaetothyriales</taxon>
        <taxon>Herpotrichiellaceae</taxon>
        <taxon>Cladophialophora</taxon>
    </lineage>
</organism>
<gene>
    <name evidence="8" type="ORF">H2200_000697</name>
</gene>
<dbReference type="GO" id="GO:0005634">
    <property type="term" value="C:nucleus"/>
    <property type="evidence" value="ECO:0007669"/>
    <property type="project" value="TreeGrafter"/>
</dbReference>
<keyword evidence="4" id="KW-0833">Ubl conjugation pathway</keyword>
<feature type="compositionally biased region" description="Basic and acidic residues" evidence="6">
    <location>
        <begin position="1061"/>
        <end position="1076"/>
    </location>
</feature>
<dbReference type="InterPro" id="IPR003653">
    <property type="entry name" value="Peptidase_C48_C"/>
</dbReference>
<feature type="compositionally biased region" description="Basic and acidic residues" evidence="6">
    <location>
        <begin position="1191"/>
        <end position="1201"/>
    </location>
</feature>
<evidence type="ECO:0000313" key="8">
    <source>
        <dbReference type="EMBL" id="KAJ9616976.1"/>
    </source>
</evidence>
<evidence type="ECO:0000256" key="1">
    <source>
        <dbReference type="ARBA" id="ARBA00005234"/>
    </source>
</evidence>
<dbReference type="InterPro" id="IPR057501">
    <property type="entry name" value="DeUb_enz_PH"/>
</dbReference>
<feature type="compositionally biased region" description="Basic and acidic residues" evidence="6">
    <location>
        <begin position="329"/>
        <end position="344"/>
    </location>
</feature>
<feature type="region of interest" description="Disordered" evidence="6">
    <location>
        <begin position="123"/>
        <end position="405"/>
    </location>
</feature>
<feature type="compositionally biased region" description="Basic and acidic residues" evidence="6">
    <location>
        <begin position="89"/>
        <end position="99"/>
    </location>
</feature>
<feature type="region of interest" description="Disordered" evidence="6">
    <location>
        <begin position="1121"/>
        <end position="1213"/>
    </location>
</feature>
<evidence type="ECO:0000256" key="3">
    <source>
        <dbReference type="ARBA" id="ARBA00022670"/>
    </source>
</evidence>
<feature type="compositionally biased region" description="Basic residues" evidence="6">
    <location>
        <begin position="872"/>
        <end position="884"/>
    </location>
</feature>
<dbReference type="EMBL" id="JAPDRK010000001">
    <property type="protein sequence ID" value="KAJ9616976.1"/>
    <property type="molecule type" value="Genomic_DNA"/>
</dbReference>
<dbReference type="SUPFAM" id="SSF54001">
    <property type="entry name" value="Cysteine proteinases"/>
    <property type="match status" value="1"/>
</dbReference>
<evidence type="ECO:0000256" key="2">
    <source>
        <dbReference type="ARBA" id="ARBA00022553"/>
    </source>
</evidence>
<feature type="compositionally biased region" description="Polar residues" evidence="6">
    <location>
        <begin position="641"/>
        <end position="652"/>
    </location>
</feature>
<feature type="region of interest" description="Disordered" evidence="6">
    <location>
        <begin position="1230"/>
        <end position="1358"/>
    </location>
</feature>
<dbReference type="Pfam" id="PF02902">
    <property type="entry name" value="Peptidase_C48"/>
    <property type="match status" value="1"/>
</dbReference>
<protein>
    <recommendedName>
        <fullName evidence="7">Ubiquitin-like protease family profile domain-containing protein</fullName>
    </recommendedName>
</protein>
<accession>A0AA39CR85</accession>
<feature type="domain" description="Ubiquitin-like protease family profile" evidence="7">
    <location>
        <begin position="714"/>
        <end position="963"/>
    </location>
</feature>
<dbReference type="PANTHER" id="PTHR46896">
    <property type="entry name" value="SENTRIN-SPECIFIC PROTEASE"/>
    <property type="match status" value="1"/>
</dbReference>
<reference evidence="8" key="1">
    <citation type="submission" date="2022-10" db="EMBL/GenBank/DDBJ databases">
        <title>Culturing micro-colonial fungi from biological soil crusts in the Mojave desert and describing Neophaeococcomyces mojavensis, and introducing the new genera and species Taxawa tesnikishii.</title>
        <authorList>
            <person name="Kurbessoian T."/>
            <person name="Stajich J.E."/>
        </authorList>
    </citation>
    <scope>NUCLEOTIDE SEQUENCE</scope>
    <source>
        <strain evidence="8">TK_41</strain>
    </source>
</reference>
<evidence type="ECO:0000259" key="7">
    <source>
        <dbReference type="PROSITE" id="PS50600"/>
    </source>
</evidence>